<feature type="transmembrane region" description="Helical" evidence="1">
    <location>
        <begin position="6"/>
        <end position="23"/>
    </location>
</feature>
<gene>
    <name evidence="2" type="ORF">LMTR13_03330</name>
</gene>
<keyword evidence="1" id="KW-0812">Transmembrane</keyword>
<keyword evidence="1" id="KW-1133">Transmembrane helix</keyword>
<evidence type="ECO:0000313" key="2">
    <source>
        <dbReference type="EMBL" id="ANV99353.1"/>
    </source>
</evidence>
<organism evidence="2 3">
    <name type="scientific">Bradyrhizobium icense</name>
    <dbReference type="NCBI Taxonomy" id="1274631"/>
    <lineage>
        <taxon>Bacteria</taxon>
        <taxon>Pseudomonadati</taxon>
        <taxon>Pseudomonadota</taxon>
        <taxon>Alphaproteobacteria</taxon>
        <taxon>Hyphomicrobiales</taxon>
        <taxon>Nitrobacteraceae</taxon>
        <taxon>Bradyrhizobium</taxon>
    </lineage>
</organism>
<proteinExistence type="predicted"/>
<name>A0A1B1U9A4_9BRAD</name>
<dbReference type="AlphaFoldDB" id="A0A1B1U9A4"/>
<accession>A0A1B1U9A4</accession>
<feature type="transmembrane region" description="Helical" evidence="1">
    <location>
        <begin position="124"/>
        <end position="143"/>
    </location>
</feature>
<feature type="transmembrane region" description="Helical" evidence="1">
    <location>
        <begin position="64"/>
        <end position="87"/>
    </location>
</feature>
<dbReference type="RefSeq" id="WP_065726663.1">
    <property type="nucleotide sequence ID" value="NZ_CP016428.1"/>
</dbReference>
<dbReference type="Proteomes" id="UP000092839">
    <property type="component" value="Chromosome"/>
</dbReference>
<reference evidence="2 3" key="1">
    <citation type="submission" date="2016-07" db="EMBL/GenBank/DDBJ databases">
        <title>Complete genome sequence of Bradyrhizobium icense LMTR 13T, a potential inoculant strain isolated from lima bean (Phaseolus lunatus) in Peru.</title>
        <authorList>
            <person name="Ormeno-Orrillo E."/>
            <person name="Duran D."/>
            <person name="Rogel M.A."/>
            <person name="Rey L."/>
            <person name="Imperial J."/>
            <person name="Ruiz-Argueso T."/>
            <person name="Martinez-Romero E."/>
        </authorList>
    </citation>
    <scope>NUCLEOTIDE SEQUENCE [LARGE SCALE GENOMIC DNA]</scope>
    <source>
        <strain evidence="2 3">LMTR 13</strain>
    </source>
</reference>
<protein>
    <submittedName>
        <fullName evidence="2">Uncharacterized protein</fullName>
    </submittedName>
</protein>
<evidence type="ECO:0000256" key="1">
    <source>
        <dbReference type="SAM" id="Phobius"/>
    </source>
</evidence>
<dbReference type="EMBL" id="CP016428">
    <property type="protein sequence ID" value="ANV99353.1"/>
    <property type="molecule type" value="Genomic_DNA"/>
</dbReference>
<dbReference type="KEGG" id="bic:LMTR13_03330"/>
<sequence>MIEFITSALMLLGAIGVIVQHYPRWKKYHDPEDRYWIYAGVLTILTVIYFFVTKHVITITPENVTFLIWSRRVLITVAFLAWLVLGYRRYILRNWLRVMTPDQLAELKDNATLRKRNGVTIYKANKLVGLPALLIPALLVIPVLNAEVPLENRLIGLGIFLVITVAIVVVPFGARLEVGDNHVATYLFGFSTMPKIYRSDIQVIVYRNLFHGGLGAGKGISFRALIRGRSKAYSIGEAMYGKEAITHARRVLS</sequence>
<feature type="transmembrane region" description="Helical" evidence="1">
    <location>
        <begin position="35"/>
        <end position="52"/>
    </location>
</feature>
<evidence type="ECO:0000313" key="3">
    <source>
        <dbReference type="Proteomes" id="UP000092839"/>
    </source>
</evidence>
<feature type="transmembrane region" description="Helical" evidence="1">
    <location>
        <begin position="155"/>
        <end position="174"/>
    </location>
</feature>
<keyword evidence="1" id="KW-0472">Membrane</keyword>
<keyword evidence="3" id="KW-1185">Reference proteome</keyword>